<reference evidence="2 3" key="2">
    <citation type="submission" date="2018-04" db="EMBL/GenBank/DDBJ databases">
        <title>OglaRS2 (Oryza glaberrima Reference Sequence Version 2).</title>
        <authorList>
            <person name="Zhang J."/>
            <person name="Kudrna D."/>
            <person name="Lee S."/>
            <person name="Talag J."/>
            <person name="Rajasekar S."/>
            <person name="Wing R.A."/>
        </authorList>
    </citation>
    <scope>NUCLEOTIDE SEQUENCE [LARGE SCALE GENOMIC DNA]</scope>
    <source>
        <strain evidence="2 3">cv. IRGC 96717</strain>
    </source>
</reference>
<dbReference type="EnsemblPlants" id="ORGLA04G0067100.1">
    <property type="protein sequence ID" value="ORGLA04G0067100.1"/>
    <property type="gene ID" value="ORGLA04G0067100"/>
</dbReference>
<feature type="compositionally biased region" description="Basic and acidic residues" evidence="1">
    <location>
        <begin position="81"/>
        <end position="94"/>
    </location>
</feature>
<keyword evidence="3" id="KW-1185">Reference proteome</keyword>
<evidence type="ECO:0000256" key="1">
    <source>
        <dbReference type="SAM" id="MobiDB-lite"/>
    </source>
</evidence>
<proteinExistence type="predicted"/>
<evidence type="ECO:0000313" key="2">
    <source>
        <dbReference type="EnsemblPlants" id="ORGLA04G0067100.1"/>
    </source>
</evidence>
<sequence length="160" mass="16573">RDFSGISFIGRQGNIPLEYSARVTAKRGGPPVSGQWRKEGAGPACQWLERGKGGGAGLAAAQEVFFLLLSLACTARPWDGDAPRRWGAARRPEAEGGGGGLRWGSGGDGGAGRRGSASSSCSRFARLEAARCRGSGARLRGRRPGEAVATSGGAPARHRR</sequence>
<dbReference type="AlphaFoldDB" id="I1PKF2"/>
<dbReference type="Gramene" id="ORGLA04G0067100.1">
    <property type="protein sequence ID" value="ORGLA04G0067100.1"/>
    <property type="gene ID" value="ORGLA04G0067100"/>
</dbReference>
<reference evidence="2" key="1">
    <citation type="submission" date="2015-06" db="UniProtKB">
        <authorList>
            <consortium name="EnsemblPlants"/>
        </authorList>
    </citation>
    <scope>IDENTIFICATION</scope>
</reference>
<organism evidence="2 3">
    <name type="scientific">Oryza glaberrima</name>
    <name type="common">African rice</name>
    <dbReference type="NCBI Taxonomy" id="4538"/>
    <lineage>
        <taxon>Eukaryota</taxon>
        <taxon>Viridiplantae</taxon>
        <taxon>Streptophyta</taxon>
        <taxon>Embryophyta</taxon>
        <taxon>Tracheophyta</taxon>
        <taxon>Spermatophyta</taxon>
        <taxon>Magnoliopsida</taxon>
        <taxon>Liliopsida</taxon>
        <taxon>Poales</taxon>
        <taxon>Poaceae</taxon>
        <taxon>BOP clade</taxon>
        <taxon>Oryzoideae</taxon>
        <taxon>Oryzeae</taxon>
        <taxon>Oryzinae</taxon>
        <taxon>Oryza</taxon>
    </lineage>
</organism>
<feature type="compositionally biased region" description="Gly residues" evidence="1">
    <location>
        <begin position="95"/>
        <end position="113"/>
    </location>
</feature>
<evidence type="ECO:0000313" key="3">
    <source>
        <dbReference type="Proteomes" id="UP000007306"/>
    </source>
</evidence>
<protein>
    <submittedName>
        <fullName evidence="2">Uncharacterized protein</fullName>
    </submittedName>
</protein>
<feature type="region of interest" description="Disordered" evidence="1">
    <location>
        <begin position="135"/>
        <end position="160"/>
    </location>
</feature>
<dbReference type="Proteomes" id="UP000007306">
    <property type="component" value="Chromosome 4"/>
</dbReference>
<feature type="region of interest" description="Disordered" evidence="1">
    <location>
        <begin position="81"/>
        <end position="120"/>
    </location>
</feature>
<name>I1PKF2_ORYGL</name>
<accession>I1PKF2</accession>
<dbReference type="HOGENOM" id="CLU_1656627_0_0_1"/>